<evidence type="ECO:0000256" key="4">
    <source>
        <dbReference type="ARBA" id="ARBA00022496"/>
    </source>
</evidence>
<comment type="caution">
    <text evidence="16">The sequence shown here is derived from an EMBL/GenBank/DDBJ whole genome shotgun (WGS) entry which is preliminary data.</text>
</comment>
<evidence type="ECO:0000256" key="6">
    <source>
        <dbReference type="ARBA" id="ARBA00023004"/>
    </source>
</evidence>
<evidence type="ECO:0000256" key="13">
    <source>
        <dbReference type="SAM" id="SignalP"/>
    </source>
</evidence>
<sequence length="780" mass="85035">MFRRTGSKFVGLQVTTSLMAILAATPAFAQAAGDDEGYGNAIIVTAQKREQSINDVGMAITALSGEALKNQQISSLEDIATTVPGLSFTTSASNAPVFTLRGVGFYDVTIGASPTVSVYVDQVSLPFSILTGQANFDVERVEVLKGPQGTLFGQNSTGGAINFVAAKPTSSFTAGGDLTYGRFSTFEANAYLSGPLSDTLKARVAGRIIKGDDWQRGYYANDLTNGSREVYTGRALFDFEPTDTVKFELALNAWNDRSDPIVPQVFGFQPQVDPDNLPASLSDYPVSPEDARAADYTPSHKPYSNNRFYQASLRGDIELGGGLTLTSLTSYLDFKLRQTQGGDGVAPRILDVYNQRGNVTSFSQELRISNDTSGLFRFTIGGNYDRSTADEISELDFSDNSSNEFFGILTGEYTTQQSMRTIAAFGDAEYDIADHLTAKAGIRYTNARRKYYTCYYDQGVDGAYPTGDFFNSLSSIFNPGLGPYEPGACFVLDNITSDGDPADYLGGPFSDTLKEDNVSWRAGLDFKPQQGTLIYANVAKGYKAGSYPAVSAAVQSEYLPVVQESVMAFEIGTKLTLFDKKAQLSAAAFYYDYKNKQLRTKIIDPVFGIVDALVNIPKSRSEGVELELSLWPVRGLSINGAFIYLDSKVKEYVGINAGGVEDDFAGALVPFSPKYQASVSADYDFPVSDRVDAFLGGSLKYRSKANSVVGFSEPTYEIPNYALIDLRAGIHSSDDTWRFQIWGKNITNKYYWTNVVASYETLTRYPGMPATYGATISYRY</sequence>
<dbReference type="InterPro" id="IPR000531">
    <property type="entry name" value="Beta-barrel_TonB"/>
</dbReference>
<evidence type="ECO:0000256" key="12">
    <source>
        <dbReference type="RuleBase" id="RU003357"/>
    </source>
</evidence>
<keyword evidence="17" id="KW-1185">Reference proteome</keyword>
<keyword evidence="3 11" id="KW-1134">Transmembrane beta strand</keyword>
<evidence type="ECO:0000256" key="11">
    <source>
        <dbReference type="PROSITE-ProRule" id="PRU01360"/>
    </source>
</evidence>
<keyword evidence="5 11" id="KW-0812">Transmembrane</keyword>
<dbReference type="PANTHER" id="PTHR32552">
    <property type="entry name" value="FERRICHROME IRON RECEPTOR-RELATED"/>
    <property type="match status" value="1"/>
</dbReference>
<keyword evidence="4" id="KW-0410">Iron transport</keyword>
<dbReference type="CDD" id="cd01347">
    <property type="entry name" value="ligand_gated_channel"/>
    <property type="match status" value="1"/>
</dbReference>
<keyword evidence="6" id="KW-0408">Iron</keyword>
<accession>A0ABT2I8Q5</accession>
<proteinExistence type="inferred from homology"/>
<organism evidence="16 17">
    <name type="scientific">Novosphingobium mangrovi</name>
    <name type="common">ex Huang et al. 2023</name>
    <dbReference type="NCBI Taxonomy" id="2976432"/>
    <lineage>
        <taxon>Bacteria</taxon>
        <taxon>Pseudomonadati</taxon>
        <taxon>Pseudomonadota</taxon>
        <taxon>Alphaproteobacteria</taxon>
        <taxon>Sphingomonadales</taxon>
        <taxon>Sphingomonadaceae</taxon>
        <taxon>Novosphingobium</taxon>
    </lineage>
</organism>
<reference evidence="16" key="1">
    <citation type="submission" date="2022-09" db="EMBL/GenBank/DDBJ databases">
        <title>Novosphingobium sp. Nov., a polycyclic aromatic hydrocarbon-degrading bacterium isolated form mangrove sediments in HongKong.</title>
        <authorList>
            <person name="Hu Z."/>
        </authorList>
    </citation>
    <scope>NUCLEOTIDE SEQUENCE</scope>
    <source>
        <strain evidence="16">HK4-1</strain>
    </source>
</reference>
<dbReference type="Pfam" id="PF07715">
    <property type="entry name" value="Plug"/>
    <property type="match status" value="1"/>
</dbReference>
<dbReference type="InterPro" id="IPR036942">
    <property type="entry name" value="Beta-barrel_TonB_sf"/>
</dbReference>
<gene>
    <name evidence="16" type="ORF">NZK81_16750</name>
</gene>
<evidence type="ECO:0000259" key="14">
    <source>
        <dbReference type="Pfam" id="PF00593"/>
    </source>
</evidence>
<keyword evidence="9 11" id="KW-0472">Membrane</keyword>
<dbReference type="Pfam" id="PF00593">
    <property type="entry name" value="TonB_dep_Rec_b-barrel"/>
    <property type="match status" value="1"/>
</dbReference>
<dbReference type="RefSeq" id="WP_260047222.1">
    <property type="nucleotide sequence ID" value="NZ_JANZXA010000012.1"/>
</dbReference>
<dbReference type="PANTHER" id="PTHR32552:SF81">
    <property type="entry name" value="TONB-DEPENDENT OUTER MEMBRANE RECEPTOR"/>
    <property type="match status" value="1"/>
</dbReference>
<feature type="signal peptide" evidence="13">
    <location>
        <begin position="1"/>
        <end position="29"/>
    </location>
</feature>
<protein>
    <submittedName>
        <fullName evidence="16">TonB-dependent receptor</fullName>
    </submittedName>
</protein>
<dbReference type="PROSITE" id="PS52016">
    <property type="entry name" value="TONB_DEPENDENT_REC_3"/>
    <property type="match status" value="1"/>
</dbReference>
<feature type="domain" description="TonB-dependent receptor plug" evidence="15">
    <location>
        <begin position="54"/>
        <end position="160"/>
    </location>
</feature>
<evidence type="ECO:0000256" key="2">
    <source>
        <dbReference type="ARBA" id="ARBA00022448"/>
    </source>
</evidence>
<dbReference type="EMBL" id="JANZXA010000012">
    <property type="protein sequence ID" value="MCT2401200.1"/>
    <property type="molecule type" value="Genomic_DNA"/>
</dbReference>
<keyword evidence="10 11" id="KW-0998">Cell outer membrane</keyword>
<evidence type="ECO:0000256" key="7">
    <source>
        <dbReference type="ARBA" id="ARBA00023065"/>
    </source>
</evidence>
<dbReference type="SUPFAM" id="SSF56935">
    <property type="entry name" value="Porins"/>
    <property type="match status" value="1"/>
</dbReference>
<keyword evidence="13" id="KW-0732">Signal</keyword>
<keyword evidence="2 11" id="KW-0813">Transport</keyword>
<feature type="chain" id="PRO_5046388823" evidence="13">
    <location>
        <begin position="30"/>
        <end position="780"/>
    </location>
</feature>
<evidence type="ECO:0000313" key="17">
    <source>
        <dbReference type="Proteomes" id="UP001165583"/>
    </source>
</evidence>
<dbReference type="Proteomes" id="UP001165583">
    <property type="component" value="Unassembled WGS sequence"/>
</dbReference>
<evidence type="ECO:0000256" key="1">
    <source>
        <dbReference type="ARBA" id="ARBA00004571"/>
    </source>
</evidence>
<keyword evidence="7" id="KW-0406">Ion transport</keyword>
<evidence type="ECO:0000256" key="8">
    <source>
        <dbReference type="ARBA" id="ARBA00023077"/>
    </source>
</evidence>
<keyword evidence="8 12" id="KW-0798">TonB box</keyword>
<evidence type="ECO:0000256" key="10">
    <source>
        <dbReference type="ARBA" id="ARBA00023237"/>
    </source>
</evidence>
<evidence type="ECO:0000256" key="5">
    <source>
        <dbReference type="ARBA" id="ARBA00022692"/>
    </source>
</evidence>
<dbReference type="InterPro" id="IPR012910">
    <property type="entry name" value="Plug_dom"/>
</dbReference>
<comment type="similarity">
    <text evidence="11 12">Belongs to the TonB-dependent receptor family.</text>
</comment>
<name>A0ABT2I8Q5_9SPHN</name>
<feature type="domain" description="TonB-dependent receptor-like beta-barrel" evidence="14">
    <location>
        <begin position="254"/>
        <end position="746"/>
    </location>
</feature>
<keyword evidence="16" id="KW-0675">Receptor</keyword>
<comment type="subcellular location">
    <subcellularLocation>
        <location evidence="1 11">Cell outer membrane</location>
        <topology evidence="1 11">Multi-pass membrane protein</topology>
    </subcellularLocation>
</comment>
<dbReference type="Gene3D" id="2.40.170.20">
    <property type="entry name" value="TonB-dependent receptor, beta-barrel domain"/>
    <property type="match status" value="1"/>
</dbReference>
<dbReference type="InterPro" id="IPR039426">
    <property type="entry name" value="TonB-dep_rcpt-like"/>
</dbReference>
<evidence type="ECO:0000259" key="15">
    <source>
        <dbReference type="Pfam" id="PF07715"/>
    </source>
</evidence>
<evidence type="ECO:0000256" key="3">
    <source>
        <dbReference type="ARBA" id="ARBA00022452"/>
    </source>
</evidence>
<evidence type="ECO:0000256" key="9">
    <source>
        <dbReference type="ARBA" id="ARBA00023136"/>
    </source>
</evidence>
<evidence type="ECO:0000313" key="16">
    <source>
        <dbReference type="EMBL" id="MCT2401200.1"/>
    </source>
</evidence>